<accession>A0A1V6CEP3</accession>
<sequence length="139" mass="14577">MTPVEPPKKAIGRKIAANTSPIPIKAPIICFIDFLVASFGGKPSSCIILSTFSITTIASSTSNPIASTIANIVNILMDISANLKTAKVPSRTTGTAIVGISVARIFPRKTNITRNTRIIAIKRVLNTSLIATETNGAVS</sequence>
<comment type="caution">
    <text evidence="1">The sequence shown here is derived from an EMBL/GenBank/DDBJ whole genome shotgun (WGS) entry which is preliminary data.</text>
</comment>
<proteinExistence type="predicted"/>
<name>A0A1V6CEP3_UNCT6</name>
<organism evidence="1">
    <name type="scientific">candidate division TA06 bacterium ADurb.Bin131</name>
    <dbReference type="NCBI Taxonomy" id="1852827"/>
    <lineage>
        <taxon>Bacteria</taxon>
        <taxon>Bacteria division TA06</taxon>
    </lineage>
</organism>
<protein>
    <submittedName>
        <fullName evidence="1">Uncharacterized protein</fullName>
    </submittedName>
</protein>
<dbReference type="Proteomes" id="UP000485562">
    <property type="component" value="Unassembled WGS sequence"/>
</dbReference>
<evidence type="ECO:0000313" key="1">
    <source>
        <dbReference type="EMBL" id="OQB75375.1"/>
    </source>
</evidence>
<dbReference type="AlphaFoldDB" id="A0A1V6CEP3"/>
<gene>
    <name evidence="1" type="ORF">BWX89_00046</name>
</gene>
<dbReference type="AntiFam" id="ANF00215">
    <property type="entry name" value="Shadow ORF (opposite nolG)"/>
</dbReference>
<reference evidence="1" key="1">
    <citation type="submission" date="2017-02" db="EMBL/GenBank/DDBJ databases">
        <title>Delving into the versatile metabolic prowess of the omnipresent phylum Bacteroidetes.</title>
        <authorList>
            <person name="Nobu M.K."/>
            <person name="Mei R."/>
            <person name="Narihiro T."/>
            <person name="Kuroda K."/>
            <person name="Liu W.-T."/>
        </authorList>
    </citation>
    <scope>NUCLEOTIDE SEQUENCE</scope>
    <source>
        <strain evidence="1">ADurb.Bin131</strain>
    </source>
</reference>
<dbReference type="EMBL" id="MWDQ01000014">
    <property type="protein sequence ID" value="OQB75375.1"/>
    <property type="molecule type" value="Genomic_DNA"/>
</dbReference>